<accession>A0A8H5TQX1</accession>
<gene>
    <name evidence="1" type="ORF">FHETE_3289</name>
</gene>
<reference evidence="1 2" key="1">
    <citation type="submission" date="2020-05" db="EMBL/GenBank/DDBJ databases">
        <title>Identification and distribution of gene clusters putatively required for synthesis of sphingolipid metabolism inhibitors in phylogenetically diverse species of the filamentous fungus Fusarium.</title>
        <authorList>
            <person name="Kim H.-S."/>
            <person name="Busman M."/>
            <person name="Brown D.W."/>
            <person name="Divon H."/>
            <person name="Uhlig S."/>
            <person name="Proctor R.H."/>
        </authorList>
    </citation>
    <scope>NUCLEOTIDE SEQUENCE [LARGE SCALE GENOMIC DNA]</scope>
    <source>
        <strain evidence="1 2">NRRL 20693</strain>
    </source>
</reference>
<evidence type="ECO:0000313" key="2">
    <source>
        <dbReference type="Proteomes" id="UP000567885"/>
    </source>
</evidence>
<comment type="caution">
    <text evidence="1">The sequence shown here is derived from an EMBL/GenBank/DDBJ whole genome shotgun (WGS) entry which is preliminary data.</text>
</comment>
<protein>
    <submittedName>
        <fullName evidence="1">Uncharacterized protein</fullName>
    </submittedName>
</protein>
<sequence>MTCSSPDTHSYTLIQDPFLGDVDHGQPGLTLRTSYDDNELRWFMVYQNLIDFKPYRAMKIPSNTTVFIDLATSCPKFEGRLVRGNDINFDGKIHNLGTWTQFNWAHNPHIYGGVSVIEGNDGPVLMESEDSNAPIMGFTKDIITAAPDECRIAKDSGALALRPTDK</sequence>
<dbReference type="OrthoDB" id="9971407at2759"/>
<dbReference type="Proteomes" id="UP000567885">
    <property type="component" value="Unassembled WGS sequence"/>
</dbReference>
<keyword evidence="2" id="KW-1185">Reference proteome</keyword>
<evidence type="ECO:0000313" key="1">
    <source>
        <dbReference type="EMBL" id="KAF5673902.1"/>
    </source>
</evidence>
<organism evidence="1 2">
    <name type="scientific">Fusarium heterosporum</name>
    <dbReference type="NCBI Taxonomy" id="42747"/>
    <lineage>
        <taxon>Eukaryota</taxon>
        <taxon>Fungi</taxon>
        <taxon>Dikarya</taxon>
        <taxon>Ascomycota</taxon>
        <taxon>Pezizomycotina</taxon>
        <taxon>Sordariomycetes</taxon>
        <taxon>Hypocreomycetidae</taxon>
        <taxon>Hypocreales</taxon>
        <taxon>Nectriaceae</taxon>
        <taxon>Fusarium</taxon>
        <taxon>Fusarium heterosporum species complex</taxon>
    </lineage>
</organism>
<dbReference type="EMBL" id="JAAGWQ010000051">
    <property type="protein sequence ID" value="KAF5673902.1"/>
    <property type="molecule type" value="Genomic_DNA"/>
</dbReference>
<dbReference type="AlphaFoldDB" id="A0A8H5TQX1"/>
<proteinExistence type="predicted"/>
<name>A0A8H5TQX1_FUSHE</name>